<evidence type="ECO:0000313" key="4">
    <source>
        <dbReference type="Proteomes" id="UP000253977"/>
    </source>
</evidence>
<comment type="caution">
    <text evidence="3">The sequence shown here is derived from an EMBL/GenBank/DDBJ whole genome shotgun (WGS) entry which is preliminary data.</text>
</comment>
<dbReference type="SUPFAM" id="SSF54506">
    <property type="entry name" value="Diaminopimelate epimerase-like"/>
    <property type="match status" value="2"/>
</dbReference>
<organism evidence="3 4">
    <name type="scientific">Thalassococcus profundi</name>
    <dbReference type="NCBI Taxonomy" id="2282382"/>
    <lineage>
        <taxon>Bacteria</taxon>
        <taxon>Pseudomonadati</taxon>
        <taxon>Pseudomonadota</taxon>
        <taxon>Alphaproteobacteria</taxon>
        <taxon>Rhodobacterales</taxon>
        <taxon>Roseobacteraceae</taxon>
        <taxon>Thalassococcus</taxon>
    </lineage>
</organism>
<dbReference type="PANTHER" id="PTHR43709">
    <property type="entry name" value="ACONITATE ISOMERASE-RELATED"/>
    <property type="match status" value="1"/>
</dbReference>
<protein>
    <submittedName>
        <fullName evidence="3">4-oxalomesaconate tautomerase</fullName>
        <ecNumber evidence="3">5.3.2.8</ecNumber>
    </submittedName>
</protein>
<dbReference type="InterPro" id="IPR007400">
    <property type="entry name" value="PrpF-like"/>
</dbReference>
<dbReference type="RefSeq" id="WP_114510866.1">
    <property type="nucleotide sequence ID" value="NZ_QPMK01000006.1"/>
</dbReference>
<dbReference type="Gene3D" id="3.10.310.10">
    <property type="entry name" value="Diaminopimelate Epimerase, Chain A, domain 1"/>
    <property type="match status" value="2"/>
</dbReference>
<keyword evidence="4" id="KW-1185">Reference proteome</keyword>
<reference evidence="3 4" key="1">
    <citation type="submission" date="2018-07" db="EMBL/GenBank/DDBJ databases">
        <title>Thalassococcus profundi sp. nov., a marine bacterium isolated from deep seawater of Okinawa Trough.</title>
        <authorList>
            <person name="Yu M."/>
        </authorList>
    </citation>
    <scope>NUCLEOTIDE SEQUENCE [LARGE SCALE GENOMIC DNA]</scope>
    <source>
        <strain evidence="3 4">WRAS1</strain>
    </source>
</reference>
<dbReference type="Pfam" id="PF04303">
    <property type="entry name" value="PrpF"/>
    <property type="match status" value="1"/>
</dbReference>
<dbReference type="OrthoDB" id="9779763at2"/>
<evidence type="ECO:0000256" key="1">
    <source>
        <dbReference type="ARBA" id="ARBA00007673"/>
    </source>
</evidence>
<dbReference type="InterPro" id="IPR047687">
    <property type="entry name" value="OMA_tautomer-like"/>
</dbReference>
<accession>A0A369TNL5</accession>
<dbReference type="Proteomes" id="UP000253977">
    <property type="component" value="Unassembled WGS sequence"/>
</dbReference>
<sequence length="350" mass="36604">MWMRGGTSKGGYFLASDLPEAPAARDALLLRIMGTPDPRQIDGMGGADPLTSKVAVVRRSDRPGVDVDYLFLQVFVDRARVSDAQNCGNILAGVAPFAIERGLVAAQDGETAVTIYMQNSGQIARATVETPEGRVRYDGVARIDGVPGGAAPVPISFRDTEGSSCGALLPTGHAADVVDGLKVTMIDNGMPCVVLAASDLGLTGDETPETLDADTALKDRLERLRLTCGPRMNLGDVSQKSVPKMTLVSPPRRGGTIATRTFIPHRCHSSIGVLGAVSVATACLLDGTPAQALAAPGTGAQRRMDIEHPTGRLAVLAHLDMRGAVTDTAILRTARKLMDGEVFAGPARDG</sequence>
<dbReference type="EMBL" id="QPMK01000006">
    <property type="protein sequence ID" value="RDD66294.1"/>
    <property type="molecule type" value="Genomic_DNA"/>
</dbReference>
<evidence type="ECO:0000256" key="2">
    <source>
        <dbReference type="ARBA" id="ARBA00023235"/>
    </source>
</evidence>
<keyword evidence="2 3" id="KW-0413">Isomerase</keyword>
<dbReference type="NCBIfam" id="NF033377">
    <property type="entry name" value="OMA_tautomer"/>
    <property type="match status" value="1"/>
</dbReference>
<comment type="similarity">
    <text evidence="1">Belongs to the PrpF family.</text>
</comment>
<proteinExistence type="inferred from homology"/>
<name>A0A369TNL5_9RHOB</name>
<evidence type="ECO:0000313" key="3">
    <source>
        <dbReference type="EMBL" id="RDD66294.1"/>
    </source>
</evidence>
<dbReference type="GO" id="GO:0016853">
    <property type="term" value="F:isomerase activity"/>
    <property type="evidence" value="ECO:0007669"/>
    <property type="project" value="UniProtKB-KW"/>
</dbReference>
<dbReference type="AlphaFoldDB" id="A0A369TNL5"/>
<dbReference type="PANTHER" id="PTHR43709:SF3">
    <property type="entry name" value="ISOMERASE YBHH-RELATED"/>
    <property type="match status" value="1"/>
</dbReference>
<gene>
    <name evidence="3" type="ORF">DU478_10245</name>
</gene>
<dbReference type="EC" id="5.3.2.8" evidence="3"/>